<dbReference type="InterPro" id="IPR002577">
    <property type="entry name" value="HTH_HxlR"/>
</dbReference>
<dbReference type="Gene3D" id="1.10.10.10">
    <property type="entry name" value="Winged helix-like DNA-binding domain superfamily/Winged helix DNA-binding domain"/>
    <property type="match status" value="1"/>
</dbReference>
<keyword evidence="3" id="KW-0804">Transcription</keyword>
<dbReference type="GO" id="GO:0003677">
    <property type="term" value="F:DNA binding"/>
    <property type="evidence" value="ECO:0007669"/>
    <property type="project" value="UniProtKB-KW"/>
</dbReference>
<evidence type="ECO:0000256" key="1">
    <source>
        <dbReference type="ARBA" id="ARBA00023015"/>
    </source>
</evidence>
<dbReference type="Proteomes" id="UP000254869">
    <property type="component" value="Unassembled WGS sequence"/>
</dbReference>
<dbReference type="InterPro" id="IPR036388">
    <property type="entry name" value="WH-like_DNA-bd_sf"/>
</dbReference>
<dbReference type="InterPro" id="IPR036390">
    <property type="entry name" value="WH_DNA-bd_sf"/>
</dbReference>
<keyword evidence="6" id="KW-1185">Reference proteome</keyword>
<feature type="domain" description="HTH hxlR-type" evidence="4">
    <location>
        <begin position="11"/>
        <end position="108"/>
    </location>
</feature>
<dbReference type="EMBL" id="QQBC01000009">
    <property type="protein sequence ID" value="RDI63821.1"/>
    <property type="molecule type" value="Genomic_DNA"/>
</dbReference>
<sequence>MKRTTFANWPCSVARAVDLIGDWWTPLVLREAYYGTTRFDDFERVLGLSRNVLTQRLNRLVEEEMLVKVRYSERPARYEYRLTDKGRDFFPVLAAIQRWGDDWLAPESGAPVILHHTACDHDTRAEVVCAHCREPLRHEQISAKLGPGFPERLRESAMATGRFTPEA</sequence>
<evidence type="ECO:0000313" key="6">
    <source>
        <dbReference type="Proteomes" id="UP000254869"/>
    </source>
</evidence>
<dbReference type="PROSITE" id="PS51118">
    <property type="entry name" value="HTH_HXLR"/>
    <property type="match status" value="1"/>
</dbReference>
<dbReference type="PANTHER" id="PTHR33204:SF18">
    <property type="entry name" value="TRANSCRIPTIONAL REGULATORY PROTEIN"/>
    <property type="match status" value="1"/>
</dbReference>
<reference evidence="5 6" key="1">
    <citation type="submission" date="2018-07" db="EMBL/GenBank/DDBJ databases">
        <title>Genomic Encyclopedia of Type Strains, Phase IV (KMG-IV): sequencing the most valuable type-strain genomes for metagenomic binning, comparative biology and taxonomic classification.</title>
        <authorList>
            <person name="Goeker M."/>
        </authorList>
    </citation>
    <scope>NUCLEOTIDE SEQUENCE [LARGE SCALE GENOMIC DNA]</scope>
    <source>
        <strain evidence="5 6">DSM 44290</strain>
    </source>
</reference>
<dbReference type="PANTHER" id="PTHR33204">
    <property type="entry name" value="TRANSCRIPTIONAL REGULATOR, MARR FAMILY"/>
    <property type="match status" value="1"/>
</dbReference>
<dbReference type="RefSeq" id="WP_068009289.1">
    <property type="nucleotide sequence ID" value="NZ_QQBC01000009.1"/>
</dbReference>
<keyword evidence="1" id="KW-0805">Transcription regulation</keyword>
<evidence type="ECO:0000256" key="3">
    <source>
        <dbReference type="ARBA" id="ARBA00023163"/>
    </source>
</evidence>
<dbReference type="AlphaFoldDB" id="A0A370I0V7"/>
<proteinExistence type="predicted"/>
<evidence type="ECO:0000259" key="4">
    <source>
        <dbReference type="PROSITE" id="PS51118"/>
    </source>
</evidence>
<name>A0A370I0V7_9NOCA</name>
<dbReference type="Pfam" id="PF01638">
    <property type="entry name" value="HxlR"/>
    <property type="match status" value="1"/>
</dbReference>
<protein>
    <submittedName>
        <fullName evidence="5">HxlR family transcriptional regulator</fullName>
    </submittedName>
</protein>
<comment type="caution">
    <text evidence="5">The sequence shown here is derived from an EMBL/GenBank/DDBJ whole genome shotgun (WGS) entry which is preliminary data.</text>
</comment>
<keyword evidence="2" id="KW-0238">DNA-binding</keyword>
<dbReference type="SUPFAM" id="SSF46785">
    <property type="entry name" value="Winged helix' DNA-binding domain"/>
    <property type="match status" value="1"/>
</dbReference>
<evidence type="ECO:0000313" key="5">
    <source>
        <dbReference type="EMBL" id="RDI63821.1"/>
    </source>
</evidence>
<accession>A0A370I0V7</accession>
<dbReference type="STRING" id="1210086.GCA_001613105_07839"/>
<evidence type="ECO:0000256" key="2">
    <source>
        <dbReference type="ARBA" id="ARBA00023125"/>
    </source>
</evidence>
<organism evidence="5 6">
    <name type="scientific">Nocardia pseudobrasiliensis</name>
    <dbReference type="NCBI Taxonomy" id="45979"/>
    <lineage>
        <taxon>Bacteria</taxon>
        <taxon>Bacillati</taxon>
        <taxon>Actinomycetota</taxon>
        <taxon>Actinomycetes</taxon>
        <taxon>Mycobacteriales</taxon>
        <taxon>Nocardiaceae</taxon>
        <taxon>Nocardia</taxon>
    </lineage>
</organism>
<gene>
    <name evidence="5" type="ORF">DFR76_109161</name>
</gene>